<accession>A0A3T1CHW6</accession>
<name>A0A3T1CHW6_9SPHN</name>
<gene>
    <name evidence="2" type="ORF">EKJ_14140</name>
</gene>
<dbReference type="PANTHER" id="PTHR37315:SF1">
    <property type="entry name" value="UPF0311 PROTEIN BLR7842"/>
    <property type="match status" value="1"/>
</dbReference>
<dbReference type="EMBL" id="AP019389">
    <property type="protein sequence ID" value="BBI20567.1"/>
    <property type="molecule type" value="Genomic_DNA"/>
</dbReference>
<evidence type="ECO:0000313" key="2">
    <source>
        <dbReference type="EMBL" id="BBI20567.1"/>
    </source>
</evidence>
<dbReference type="Proteomes" id="UP000290057">
    <property type="component" value="Chromosome"/>
</dbReference>
<evidence type="ECO:0000256" key="1">
    <source>
        <dbReference type="HAMAP-Rule" id="MF_00775"/>
    </source>
</evidence>
<dbReference type="Gene3D" id="2.40.160.20">
    <property type="match status" value="1"/>
</dbReference>
<dbReference type="HAMAP" id="MF_00775">
    <property type="entry name" value="UPF0311"/>
    <property type="match status" value="1"/>
</dbReference>
<evidence type="ECO:0000313" key="3">
    <source>
        <dbReference type="Proteomes" id="UP000290057"/>
    </source>
</evidence>
<organism evidence="2 3">
    <name type="scientific">Qipengyuania flava</name>
    <dbReference type="NCBI Taxonomy" id="192812"/>
    <lineage>
        <taxon>Bacteria</taxon>
        <taxon>Pseudomonadati</taxon>
        <taxon>Pseudomonadota</taxon>
        <taxon>Alphaproteobacteria</taxon>
        <taxon>Sphingomonadales</taxon>
        <taxon>Erythrobacteraceae</taxon>
        <taxon>Qipengyuania</taxon>
    </lineage>
</organism>
<dbReference type="InterPro" id="IPR020915">
    <property type="entry name" value="UPF0311"/>
</dbReference>
<keyword evidence="3" id="KW-1185">Reference proteome</keyword>
<protein>
    <recommendedName>
        <fullName evidence="1">UPF0311 protein EKJ_14140</fullName>
    </recommendedName>
</protein>
<comment type="similarity">
    <text evidence="1">Belongs to the UPF0311 family.</text>
</comment>
<dbReference type="AlphaFoldDB" id="A0A3T1CHW6"/>
<reference evidence="2 3" key="1">
    <citation type="submission" date="2019-01" db="EMBL/GenBank/DDBJ databases">
        <title>Complete genome sequence of Erythrobacter flavus KJ5.</title>
        <authorList>
            <person name="Kanesaki Y."/>
            <person name="Brotosudarmo T."/>
            <person name="Moriuchi R."/>
            <person name="Awai K."/>
        </authorList>
    </citation>
    <scope>NUCLEOTIDE SEQUENCE [LARGE SCALE GENOMIC DNA]</scope>
    <source>
        <strain evidence="2 3">KJ5</strain>
    </source>
</reference>
<dbReference type="PANTHER" id="PTHR37315">
    <property type="entry name" value="UPF0311 PROTEIN BLR7842"/>
    <property type="match status" value="1"/>
</dbReference>
<dbReference type="RefSeq" id="WP_172603158.1">
    <property type="nucleotide sequence ID" value="NZ_AP019389.1"/>
</dbReference>
<sequence>MENLLHSHLLTLTLDVDFASTTQIGKTPAGQRGIAPVTGGHFDGPRLRGTVAPGSDWFLVEPDGSLLIDVRLTLTTEDGVAIYLSYTGSMRGKGDAMARFANGELLDEADYNLITQAKLECGDKRYSWVNGLPVVGVGKQIVNGPVYSLFAIGAY</sequence>
<dbReference type="Pfam" id="PF11578">
    <property type="entry name" value="DUF3237"/>
    <property type="match status" value="1"/>
</dbReference>
<proteinExistence type="inferred from homology"/>